<evidence type="ECO:0000256" key="2">
    <source>
        <dbReference type="RuleBase" id="RU000682"/>
    </source>
</evidence>
<dbReference type="GeneTree" id="ENSGT00400000025247"/>
<dbReference type="PROSITE" id="PS50071">
    <property type="entry name" value="HOMEOBOX_2"/>
    <property type="match status" value="1"/>
</dbReference>
<dbReference type="Gene3D" id="1.10.10.60">
    <property type="entry name" value="Homeodomain-like"/>
    <property type="match status" value="1"/>
</dbReference>
<dbReference type="OMA" id="RECFICR"/>
<reference evidence="5 6" key="1">
    <citation type="submission" date="2016-06" db="EMBL/GenBank/DDBJ databases">
        <title>Genome of Rhinopithecus bieti.</title>
        <authorList>
            <person name="Wu"/>
            <person name="C.-I. and Zhang"/>
            <person name="Y."/>
        </authorList>
    </citation>
    <scope>NUCLEOTIDE SEQUENCE</scope>
</reference>
<evidence type="ECO:0000313" key="5">
    <source>
        <dbReference type="Ensembl" id="ENSRBIP00000034498.1"/>
    </source>
</evidence>
<evidence type="ECO:0000256" key="3">
    <source>
        <dbReference type="SAM" id="MobiDB-lite"/>
    </source>
</evidence>
<feature type="compositionally biased region" description="Polar residues" evidence="3">
    <location>
        <begin position="34"/>
        <end position="44"/>
    </location>
</feature>
<reference evidence="5" key="3">
    <citation type="submission" date="2025-09" db="UniProtKB">
        <authorList>
            <consortium name="Ensembl"/>
        </authorList>
    </citation>
    <scope>IDENTIFICATION</scope>
</reference>
<dbReference type="SUPFAM" id="SSF46689">
    <property type="entry name" value="Homeodomain-like"/>
    <property type="match status" value="1"/>
</dbReference>
<dbReference type="InterPro" id="IPR001356">
    <property type="entry name" value="HD"/>
</dbReference>
<keyword evidence="1 2" id="KW-0371">Homeobox</keyword>
<protein>
    <recommendedName>
        <fullName evidence="4">Homeobox domain-containing protein</fullName>
    </recommendedName>
</protein>
<dbReference type="GO" id="GO:0005634">
    <property type="term" value="C:nucleus"/>
    <property type="evidence" value="ECO:0007669"/>
    <property type="project" value="UniProtKB-SubCell"/>
</dbReference>
<dbReference type="Proteomes" id="UP000233180">
    <property type="component" value="Unassembled WGS sequence"/>
</dbReference>
<reference evidence="5" key="2">
    <citation type="submission" date="2025-08" db="UniProtKB">
        <authorList>
            <consortium name="Ensembl"/>
        </authorList>
    </citation>
    <scope>IDENTIFICATION</scope>
</reference>
<evidence type="ECO:0000259" key="4">
    <source>
        <dbReference type="PROSITE" id="PS50071"/>
    </source>
</evidence>
<feature type="domain" description="Homeobox" evidence="4">
    <location>
        <begin position="88"/>
        <end position="148"/>
    </location>
</feature>
<dbReference type="AlphaFoldDB" id="A0A2K6MFC9"/>
<dbReference type="InterPro" id="IPR009057">
    <property type="entry name" value="Homeodomain-like_sf"/>
</dbReference>
<organism evidence="5 6">
    <name type="scientific">Rhinopithecus bieti</name>
    <name type="common">Black snub-nosed monkey</name>
    <name type="synonym">Pygathrix bieti</name>
    <dbReference type="NCBI Taxonomy" id="61621"/>
    <lineage>
        <taxon>Eukaryota</taxon>
        <taxon>Metazoa</taxon>
        <taxon>Chordata</taxon>
        <taxon>Craniata</taxon>
        <taxon>Vertebrata</taxon>
        <taxon>Euteleostomi</taxon>
        <taxon>Mammalia</taxon>
        <taxon>Eutheria</taxon>
        <taxon>Euarchontoglires</taxon>
        <taxon>Primates</taxon>
        <taxon>Haplorrhini</taxon>
        <taxon>Catarrhini</taxon>
        <taxon>Cercopithecidae</taxon>
        <taxon>Colobinae</taxon>
        <taxon>Rhinopithecus</taxon>
    </lineage>
</organism>
<proteinExistence type="predicted"/>
<evidence type="ECO:0000313" key="6">
    <source>
        <dbReference type="Proteomes" id="UP000233180"/>
    </source>
</evidence>
<keyword evidence="1 2" id="KW-0238">DNA-binding</keyword>
<evidence type="ECO:0000256" key="1">
    <source>
        <dbReference type="PROSITE-ProRule" id="PRU00108"/>
    </source>
</evidence>
<dbReference type="Ensembl" id="ENSRBIT00000058486.1">
    <property type="protein sequence ID" value="ENSRBIP00000034498.1"/>
    <property type="gene ID" value="ENSRBIG00000040937.1"/>
</dbReference>
<comment type="subcellular location">
    <subcellularLocation>
        <location evidence="1 2">Nucleus</location>
    </subcellularLocation>
</comment>
<dbReference type="CDD" id="cd00086">
    <property type="entry name" value="homeodomain"/>
    <property type="match status" value="1"/>
</dbReference>
<feature type="region of interest" description="Disordered" evidence="3">
    <location>
        <begin position="25"/>
        <end position="94"/>
    </location>
</feature>
<feature type="DNA-binding region" description="Homeobox" evidence="1">
    <location>
        <begin position="90"/>
        <end position="149"/>
    </location>
</feature>
<accession>A0A2K6MFC9</accession>
<keyword evidence="1 2" id="KW-0539">Nucleus</keyword>
<name>A0A2K6MFC9_RHIBE</name>
<dbReference type="GO" id="GO:0003677">
    <property type="term" value="F:DNA binding"/>
    <property type="evidence" value="ECO:0007669"/>
    <property type="project" value="UniProtKB-UniRule"/>
</dbReference>
<keyword evidence="6" id="KW-1185">Reference proteome</keyword>
<feature type="compositionally biased region" description="Basic and acidic residues" evidence="3">
    <location>
        <begin position="45"/>
        <end position="71"/>
    </location>
</feature>
<dbReference type="Pfam" id="PF00046">
    <property type="entry name" value="Homeodomain"/>
    <property type="match status" value="1"/>
</dbReference>
<sequence>SGRARWLIPVIPALLEAEEDLFIQKQPAMPWDQNPEQSNGNYSENEQKGEQKWREGGGEAGGKREREKEEENEKELEDEQEKRKRENKKKYSKGRLVSKSLMDTLWAKFKLNRCPTIQESLSLSFEFGMTHKQISQWFCKKRKKYNREMSKRKHKEKQTR</sequence>